<dbReference type="InterPro" id="IPR009057">
    <property type="entry name" value="Homeodomain-like_sf"/>
</dbReference>
<dbReference type="AlphaFoldDB" id="A0AA49GU20"/>
<dbReference type="Gene3D" id="1.10.357.10">
    <property type="entry name" value="Tetracycline Repressor, domain 2"/>
    <property type="match status" value="1"/>
</dbReference>
<organism evidence="4">
    <name type="scientific">Roseihalotalea indica</name>
    <dbReference type="NCBI Taxonomy" id="2867963"/>
    <lineage>
        <taxon>Bacteria</taxon>
        <taxon>Pseudomonadati</taxon>
        <taxon>Bacteroidota</taxon>
        <taxon>Cytophagia</taxon>
        <taxon>Cytophagales</taxon>
        <taxon>Catalimonadaceae</taxon>
        <taxon>Roseihalotalea</taxon>
    </lineage>
</organism>
<reference evidence="4" key="1">
    <citation type="journal article" date="2023" name="Comput. Struct. Biotechnol. J.">
        <title>Discovery of a novel marine Bacteroidetes with a rich repertoire of carbohydrate-active enzymes.</title>
        <authorList>
            <person name="Chen B."/>
            <person name="Liu G."/>
            <person name="Chen Q."/>
            <person name="Wang H."/>
            <person name="Liu L."/>
            <person name="Tang K."/>
        </authorList>
    </citation>
    <scope>NUCLEOTIDE SEQUENCE</scope>
    <source>
        <strain evidence="4">TK19036</strain>
    </source>
</reference>
<dbReference type="InterPro" id="IPR023772">
    <property type="entry name" value="DNA-bd_HTH_TetR-type_CS"/>
</dbReference>
<dbReference type="InterPro" id="IPR041474">
    <property type="entry name" value="NicS_C"/>
</dbReference>
<dbReference type="PROSITE" id="PS01081">
    <property type="entry name" value="HTH_TETR_1"/>
    <property type="match status" value="1"/>
</dbReference>
<evidence type="ECO:0000313" key="4">
    <source>
        <dbReference type="EMBL" id="WKN37949.1"/>
    </source>
</evidence>
<dbReference type="PANTHER" id="PTHR43479">
    <property type="entry name" value="ACREF/ENVCD OPERON REPRESSOR-RELATED"/>
    <property type="match status" value="1"/>
</dbReference>
<proteinExistence type="predicted"/>
<dbReference type="GO" id="GO:0003677">
    <property type="term" value="F:DNA binding"/>
    <property type="evidence" value="ECO:0007669"/>
    <property type="project" value="UniProtKB-UniRule"/>
</dbReference>
<name>A0AA49GU20_9BACT</name>
<dbReference type="SUPFAM" id="SSF46689">
    <property type="entry name" value="Homeodomain-like"/>
    <property type="match status" value="1"/>
</dbReference>
<dbReference type="Gene3D" id="1.10.10.60">
    <property type="entry name" value="Homeodomain-like"/>
    <property type="match status" value="1"/>
</dbReference>
<evidence type="ECO:0000256" key="2">
    <source>
        <dbReference type="PROSITE-ProRule" id="PRU00335"/>
    </source>
</evidence>
<dbReference type="Pfam" id="PF00440">
    <property type="entry name" value="TetR_N"/>
    <property type="match status" value="1"/>
</dbReference>
<dbReference type="PANTHER" id="PTHR43479:SF11">
    <property type="entry name" value="ACREF_ENVCD OPERON REPRESSOR-RELATED"/>
    <property type="match status" value="1"/>
</dbReference>
<gene>
    <name evidence="4" type="ORF">K4G66_04405</name>
</gene>
<keyword evidence="1 2" id="KW-0238">DNA-binding</keyword>
<evidence type="ECO:0000256" key="1">
    <source>
        <dbReference type="ARBA" id="ARBA00023125"/>
    </source>
</evidence>
<protein>
    <submittedName>
        <fullName evidence="4">TetR family transcriptional regulator</fullName>
    </submittedName>
</protein>
<dbReference type="InterPro" id="IPR036271">
    <property type="entry name" value="Tet_transcr_reg_TetR-rel_C_sf"/>
</dbReference>
<feature type="DNA-binding region" description="H-T-H motif" evidence="2">
    <location>
        <begin position="23"/>
        <end position="42"/>
    </location>
</feature>
<evidence type="ECO:0000259" key="3">
    <source>
        <dbReference type="PROSITE" id="PS50977"/>
    </source>
</evidence>
<dbReference type="SUPFAM" id="SSF48498">
    <property type="entry name" value="Tetracyclin repressor-like, C-terminal domain"/>
    <property type="match status" value="1"/>
</dbReference>
<feature type="domain" description="HTH tetR-type" evidence="3">
    <location>
        <begin position="1"/>
        <end position="60"/>
    </location>
</feature>
<dbReference type="InterPro" id="IPR050624">
    <property type="entry name" value="HTH-type_Tx_Regulator"/>
</dbReference>
<dbReference type="PROSITE" id="PS50977">
    <property type="entry name" value="HTH_TETR_2"/>
    <property type="match status" value="1"/>
</dbReference>
<sequence>MSKEKILIAAEKLFIEKGFDGTSVRDLSKEAGVNLAMINYYFGGKEKLLEALVEKKVNDTRSRLEEFNTRQELTSVERLDQIIEYYVDLITNNSRFYQMIHRELGLESRKNLHDNLLELISRNWEEVRKALVRGQQEKVFRPDLDTEMVIMTIFGLVNQSSQSKILKLLTKTSGSNSRENIKTRVKHYLKTLLHDHLIIK</sequence>
<accession>A0AA49GU20</accession>
<reference evidence="4" key="2">
    <citation type="journal article" date="2024" name="Antonie Van Leeuwenhoek">
        <title>Roseihalotalea indica gen. nov., sp. nov., a halophilic Bacteroidetes from mesopelagic Southwest Indian Ocean with higher carbohydrate metabolic potential.</title>
        <authorList>
            <person name="Chen B."/>
            <person name="Zhang M."/>
            <person name="Lin D."/>
            <person name="Ye J."/>
            <person name="Tang K."/>
        </authorList>
    </citation>
    <scope>NUCLEOTIDE SEQUENCE</scope>
    <source>
        <strain evidence="4">TK19036</strain>
    </source>
</reference>
<dbReference type="PRINTS" id="PR00455">
    <property type="entry name" value="HTHTETR"/>
</dbReference>
<dbReference type="Pfam" id="PF17938">
    <property type="entry name" value="TetR_C_29"/>
    <property type="match status" value="1"/>
</dbReference>
<dbReference type="EMBL" id="CP120682">
    <property type="protein sequence ID" value="WKN37949.1"/>
    <property type="molecule type" value="Genomic_DNA"/>
</dbReference>
<dbReference type="InterPro" id="IPR001647">
    <property type="entry name" value="HTH_TetR"/>
</dbReference>